<accession>A0A2Z4MJH2</accession>
<gene>
    <name evidence="1" type="ORF">AB432_017355</name>
</gene>
<sequence>MNFQLMTIPDAKQVTTWKYPQEYSFYDIDHSPEALQELLDGPIMQFEIIMVSLRASSVSGLMHKSQKVASKIFTRPKMCWISGCC</sequence>
<dbReference type="EMBL" id="CP030117">
    <property type="protein sequence ID" value="AWX56697.1"/>
    <property type="molecule type" value="Genomic_DNA"/>
</dbReference>
<evidence type="ECO:0000313" key="2">
    <source>
        <dbReference type="Proteomes" id="UP000036061"/>
    </source>
</evidence>
<dbReference type="RefSeq" id="WP_048033346.1">
    <property type="nucleotide sequence ID" value="NZ_CP030117.1"/>
</dbReference>
<dbReference type="AlphaFoldDB" id="A0A2Z4MJH2"/>
<name>A0A2Z4MJH2_BREBE</name>
<dbReference type="Proteomes" id="UP000036061">
    <property type="component" value="Chromosome"/>
</dbReference>
<evidence type="ECO:0000313" key="1">
    <source>
        <dbReference type="EMBL" id="AWX56697.1"/>
    </source>
</evidence>
<proteinExistence type="predicted"/>
<organism evidence="1 2">
    <name type="scientific">Brevibacillus brevis</name>
    <name type="common">Bacillus brevis</name>
    <dbReference type="NCBI Taxonomy" id="1393"/>
    <lineage>
        <taxon>Bacteria</taxon>
        <taxon>Bacillati</taxon>
        <taxon>Bacillota</taxon>
        <taxon>Bacilli</taxon>
        <taxon>Bacillales</taxon>
        <taxon>Paenibacillaceae</taxon>
        <taxon>Brevibacillus</taxon>
    </lineage>
</organism>
<reference evidence="1 2" key="1">
    <citation type="journal article" date="2015" name="Genome Announc.">
        <title>Draft Genome Sequence of Brevibacillus brevis DZQ7, a Plant Growth-Promoting Rhizobacterium with Broad-Spectrum Antimicrobial Activity.</title>
        <authorList>
            <person name="Hou Q."/>
            <person name="Wang C."/>
            <person name="Hou X."/>
            <person name="Xia Z."/>
            <person name="Ye J."/>
            <person name="Liu K."/>
            <person name="Liu H."/>
            <person name="Wang J."/>
            <person name="Guo H."/>
            <person name="Yu X."/>
            <person name="Yang Y."/>
            <person name="Du B."/>
            <person name="Ding Y."/>
        </authorList>
    </citation>
    <scope>NUCLEOTIDE SEQUENCE [LARGE SCALE GENOMIC DNA]</scope>
    <source>
        <strain evidence="1 2">DZQ7</strain>
    </source>
</reference>
<protein>
    <submittedName>
        <fullName evidence="1">Uncharacterized protein</fullName>
    </submittedName>
</protein>